<comment type="subunit">
    <text evidence="4">Monomer.</text>
</comment>
<dbReference type="Pfam" id="PF11799">
    <property type="entry name" value="IMS_C"/>
    <property type="match status" value="1"/>
</dbReference>
<dbReference type="FunFam" id="3.40.1170.60:FF:000001">
    <property type="entry name" value="DNA polymerase IV"/>
    <property type="match status" value="1"/>
</dbReference>
<dbReference type="EC" id="2.7.7.7" evidence="5"/>
<keyword evidence="16" id="KW-0234">DNA repair</keyword>
<proteinExistence type="inferred from homology"/>
<keyword evidence="8 19" id="KW-0808">Transferase</keyword>
<accession>A0A5J4Q4U6</accession>
<dbReference type="AlphaFoldDB" id="A0A5J4Q4U6"/>
<keyword evidence="13" id="KW-0460">Magnesium</keyword>
<dbReference type="EMBL" id="SNRY01004798">
    <property type="protein sequence ID" value="KAA6316667.1"/>
    <property type="molecule type" value="Genomic_DNA"/>
</dbReference>
<evidence type="ECO:0000313" key="19">
    <source>
        <dbReference type="EMBL" id="KAA6316667.1"/>
    </source>
</evidence>
<dbReference type="InterPro" id="IPR043502">
    <property type="entry name" value="DNA/RNA_pol_sf"/>
</dbReference>
<dbReference type="GO" id="GO:0006260">
    <property type="term" value="P:DNA replication"/>
    <property type="evidence" value="ECO:0007669"/>
    <property type="project" value="UniProtKB-KW"/>
</dbReference>
<comment type="subcellular location">
    <subcellularLocation>
        <location evidence="2">Cytoplasm</location>
    </subcellularLocation>
</comment>
<reference evidence="19" key="1">
    <citation type="submission" date="2019-03" db="EMBL/GenBank/DDBJ databases">
        <title>Single cell metagenomics reveals metabolic interactions within the superorganism composed of flagellate Streblomastix strix and complex community of Bacteroidetes bacteria on its surface.</title>
        <authorList>
            <person name="Treitli S.C."/>
            <person name="Kolisko M."/>
            <person name="Husnik F."/>
            <person name="Keeling P."/>
            <person name="Hampl V."/>
        </authorList>
    </citation>
    <scope>NUCLEOTIDE SEQUENCE</scope>
    <source>
        <strain evidence="19">STM</strain>
    </source>
</reference>
<evidence type="ECO:0000256" key="15">
    <source>
        <dbReference type="ARBA" id="ARBA00023125"/>
    </source>
</evidence>
<gene>
    <name evidence="19" type="ORF">EZS27_033054</name>
</gene>
<evidence type="ECO:0000256" key="8">
    <source>
        <dbReference type="ARBA" id="ARBA00022679"/>
    </source>
</evidence>
<evidence type="ECO:0000256" key="11">
    <source>
        <dbReference type="ARBA" id="ARBA00022723"/>
    </source>
</evidence>
<evidence type="ECO:0000259" key="18">
    <source>
        <dbReference type="PROSITE" id="PS50173"/>
    </source>
</evidence>
<dbReference type="InterPro" id="IPR001126">
    <property type="entry name" value="UmuC"/>
</dbReference>
<dbReference type="GO" id="GO:0006281">
    <property type="term" value="P:DNA repair"/>
    <property type="evidence" value="ECO:0007669"/>
    <property type="project" value="UniProtKB-KW"/>
</dbReference>
<dbReference type="PANTHER" id="PTHR11076">
    <property type="entry name" value="DNA REPAIR POLYMERASE UMUC / TRANSFERASE FAMILY MEMBER"/>
    <property type="match status" value="1"/>
</dbReference>
<name>A0A5J4Q4U6_9ZZZZ</name>
<dbReference type="Gene3D" id="1.10.150.20">
    <property type="entry name" value="5' to 3' exonuclease, C-terminal subdomain"/>
    <property type="match status" value="1"/>
</dbReference>
<dbReference type="HAMAP" id="MF_01113">
    <property type="entry name" value="DNApol_IV"/>
    <property type="match status" value="1"/>
</dbReference>
<dbReference type="GO" id="GO:0042276">
    <property type="term" value="P:error-prone translesion synthesis"/>
    <property type="evidence" value="ECO:0007669"/>
    <property type="project" value="TreeGrafter"/>
</dbReference>
<comment type="cofactor">
    <cofactor evidence="1">
        <name>Mg(2+)</name>
        <dbReference type="ChEBI" id="CHEBI:18420"/>
    </cofactor>
</comment>
<dbReference type="InterPro" id="IPR036775">
    <property type="entry name" value="DNA_pol_Y-fam_lit_finger_sf"/>
</dbReference>
<comment type="catalytic activity">
    <reaction evidence="17">
        <text>DNA(n) + a 2'-deoxyribonucleoside 5'-triphosphate = DNA(n+1) + diphosphate</text>
        <dbReference type="Rhea" id="RHEA:22508"/>
        <dbReference type="Rhea" id="RHEA-COMP:17339"/>
        <dbReference type="Rhea" id="RHEA-COMP:17340"/>
        <dbReference type="ChEBI" id="CHEBI:33019"/>
        <dbReference type="ChEBI" id="CHEBI:61560"/>
        <dbReference type="ChEBI" id="CHEBI:173112"/>
        <dbReference type="EC" id="2.7.7.7"/>
    </reaction>
</comment>
<dbReference type="GO" id="GO:0009432">
    <property type="term" value="P:SOS response"/>
    <property type="evidence" value="ECO:0007669"/>
    <property type="project" value="TreeGrafter"/>
</dbReference>
<dbReference type="SUPFAM" id="SSF56672">
    <property type="entry name" value="DNA/RNA polymerases"/>
    <property type="match status" value="1"/>
</dbReference>
<evidence type="ECO:0000256" key="5">
    <source>
        <dbReference type="ARBA" id="ARBA00012417"/>
    </source>
</evidence>
<dbReference type="GO" id="GO:0003887">
    <property type="term" value="F:DNA-directed DNA polymerase activity"/>
    <property type="evidence" value="ECO:0007669"/>
    <property type="project" value="UniProtKB-KW"/>
</dbReference>
<dbReference type="Gene3D" id="3.30.1490.100">
    <property type="entry name" value="DNA polymerase, Y-family, little finger domain"/>
    <property type="match status" value="1"/>
</dbReference>
<comment type="caution">
    <text evidence="19">The sequence shown here is derived from an EMBL/GenBank/DDBJ whole genome shotgun (WGS) entry which is preliminary data.</text>
</comment>
<evidence type="ECO:0000256" key="14">
    <source>
        <dbReference type="ARBA" id="ARBA00022932"/>
    </source>
</evidence>
<organism evidence="19">
    <name type="scientific">termite gut metagenome</name>
    <dbReference type="NCBI Taxonomy" id="433724"/>
    <lineage>
        <taxon>unclassified sequences</taxon>
        <taxon>metagenomes</taxon>
        <taxon>organismal metagenomes</taxon>
    </lineage>
</organism>
<dbReference type="NCBIfam" id="NF010731">
    <property type="entry name" value="PRK14133.1"/>
    <property type="match status" value="1"/>
</dbReference>
<dbReference type="FunFam" id="3.30.1490.100:FF:000004">
    <property type="entry name" value="DNA polymerase IV"/>
    <property type="match status" value="1"/>
</dbReference>
<feature type="domain" description="UmuC" evidence="18">
    <location>
        <begin position="4"/>
        <end position="184"/>
    </location>
</feature>
<evidence type="ECO:0000256" key="2">
    <source>
        <dbReference type="ARBA" id="ARBA00004496"/>
    </source>
</evidence>
<dbReference type="GO" id="GO:0003684">
    <property type="term" value="F:damaged DNA binding"/>
    <property type="evidence" value="ECO:0007669"/>
    <property type="project" value="InterPro"/>
</dbReference>
<dbReference type="SUPFAM" id="SSF100879">
    <property type="entry name" value="Lesion bypass DNA polymerase (Y-family), little finger domain"/>
    <property type="match status" value="1"/>
</dbReference>
<dbReference type="Pfam" id="PF00817">
    <property type="entry name" value="IMS"/>
    <property type="match status" value="1"/>
</dbReference>
<sequence>MRKIIHIDMDAFYASVEQRDNEALRGKPVAVGYPEARGVVATASYEARKFGVHSAMPSLTARNKCPQLIFVPPRFERYHQVSAQIREIFLEYTGLVEPLSLDEAFLDVTINHKNNPSAGLLAKEIQQKIFEKTGLRASAGVSVNKFLAKIASDWKKPNGFFVIPPEEAERFAENLAIEQFYGVGKVTAQKMHENRIFTGYDLKQRSEAELVKLFGKSGHSLYLNARGIDNREVEPNRITKSISNETTFLQDKTNRILLTVELYHLAKEVMEHINEEKFYGKTITIKVKYADFKIITRSKTLQQKVTGFQQLWLHAHEMMKQIDLSGQPVRLLGFGISNADNEPNKRCTQMELELF</sequence>
<dbReference type="GO" id="GO:0046872">
    <property type="term" value="F:metal ion binding"/>
    <property type="evidence" value="ECO:0007669"/>
    <property type="project" value="UniProtKB-KW"/>
</dbReference>
<dbReference type="GO" id="GO:0005829">
    <property type="term" value="C:cytosol"/>
    <property type="evidence" value="ECO:0007669"/>
    <property type="project" value="TreeGrafter"/>
</dbReference>
<dbReference type="Gene3D" id="3.40.1170.60">
    <property type="match status" value="1"/>
</dbReference>
<dbReference type="InterPro" id="IPR022880">
    <property type="entry name" value="DNApol_IV"/>
</dbReference>
<evidence type="ECO:0000256" key="9">
    <source>
        <dbReference type="ARBA" id="ARBA00022695"/>
    </source>
</evidence>
<keyword evidence="14" id="KW-0239">DNA-directed DNA polymerase</keyword>
<dbReference type="InterPro" id="IPR050116">
    <property type="entry name" value="DNA_polymerase-Y"/>
</dbReference>
<keyword evidence="12" id="KW-0227">DNA damage</keyword>
<dbReference type="InterPro" id="IPR053848">
    <property type="entry name" value="IMS_HHH_1"/>
</dbReference>
<comment type="similarity">
    <text evidence="3">Belongs to the DNA polymerase type-Y family.</text>
</comment>
<evidence type="ECO:0000256" key="16">
    <source>
        <dbReference type="ARBA" id="ARBA00023204"/>
    </source>
</evidence>
<dbReference type="PROSITE" id="PS50173">
    <property type="entry name" value="UMUC"/>
    <property type="match status" value="1"/>
</dbReference>
<evidence type="ECO:0000256" key="3">
    <source>
        <dbReference type="ARBA" id="ARBA00010945"/>
    </source>
</evidence>
<dbReference type="InterPro" id="IPR017961">
    <property type="entry name" value="DNA_pol_Y-fam_little_finger"/>
</dbReference>
<keyword evidence="6" id="KW-0515">Mutator protein</keyword>
<keyword evidence="11" id="KW-0479">Metal-binding</keyword>
<evidence type="ECO:0000256" key="12">
    <source>
        <dbReference type="ARBA" id="ARBA00022763"/>
    </source>
</evidence>
<evidence type="ECO:0000256" key="10">
    <source>
        <dbReference type="ARBA" id="ARBA00022705"/>
    </source>
</evidence>
<evidence type="ECO:0000256" key="7">
    <source>
        <dbReference type="ARBA" id="ARBA00022490"/>
    </source>
</evidence>
<dbReference type="Pfam" id="PF21999">
    <property type="entry name" value="IMS_HHH_1"/>
    <property type="match status" value="1"/>
</dbReference>
<dbReference type="Gene3D" id="3.30.70.270">
    <property type="match status" value="1"/>
</dbReference>
<evidence type="ECO:0000256" key="13">
    <source>
        <dbReference type="ARBA" id="ARBA00022842"/>
    </source>
</evidence>
<keyword evidence="10" id="KW-0235">DNA replication</keyword>
<evidence type="ECO:0000256" key="4">
    <source>
        <dbReference type="ARBA" id="ARBA00011245"/>
    </source>
</evidence>
<evidence type="ECO:0000256" key="6">
    <source>
        <dbReference type="ARBA" id="ARBA00022457"/>
    </source>
</evidence>
<evidence type="ECO:0000256" key="1">
    <source>
        <dbReference type="ARBA" id="ARBA00001946"/>
    </source>
</evidence>
<keyword evidence="9 19" id="KW-0548">Nucleotidyltransferase</keyword>
<dbReference type="PANTHER" id="PTHR11076:SF33">
    <property type="entry name" value="DNA POLYMERASE KAPPA"/>
    <property type="match status" value="1"/>
</dbReference>
<keyword evidence="15" id="KW-0238">DNA-binding</keyword>
<keyword evidence="7" id="KW-0963">Cytoplasm</keyword>
<dbReference type="InterPro" id="IPR043128">
    <property type="entry name" value="Rev_trsase/Diguanyl_cyclase"/>
</dbReference>
<protein>
    <recommendedName>
        <fullName evidence="5">DNA-directed DNA polymerase</fullName>
        <ecNumber evidence="5">2.7.7.7</ecNumber>
    </recommendedName>
</protein>
<dbReference type="CDD" id="cd03586">
    <property type="entry name" value="PolY_Pol_IV_kappa"/>
    <property type="match status" value="1"/>
</dbReference>
<evidence type="ECO:0000256" key="17">
    <source>
        <dbReference type="ARBA" id="ARBA00049244"/>
    </source>
</evidence>
<dbReference type="NCBIfam" id="NF002677">
    <property type="entry name" value="PRK02406.1"/>
    <property type="match status" value="1"/>
</dbReference>